<name>A0ABY4NT84_9PSEU</name>
<feature type="transmembrane region" description="Helical" evidence="1">
    <location>
        <begin position="20"/>
        <end position="40"/>
    </location>
</feature>
<keyword evidence="1" id="KW-0812">Transmembrane</keyword>
<proteinExistence type="predicted"/>
<organism evidence="2 3">
    <name type="scientific">Amycolatopsis thermalba</name>
    <dbReference type="NCBI Taxonomy" id="944492"/>
    <lineage>
        <taxon>Bacteria</taxon>
        <taxon>Bacillati</taxon>
        <taxon>Actinomycetota</taxon>
        <taxon>Actinomycetes</taxon>
        <taxon>Pseudonocardiales</taxon>
        <taxon>Pseudonocardiaceae</taxon>
        <taxon>Amycolatopsis</taxon>
    </lineage>
</organism>
<keyword evidence="1" id="KW-0472">Membrane</keyword>
<accession>A0ABY4NT84</accession>
<evidence type="ECO:0000313" key="2">
    <source>
        <dbReference type="EMBL" id="UQS23267.1"/>
    </source>
</evidence>
<keyword evidence="1" id="KW-1133">Transmembrane helix</keyword>
<dbReference type="Proteomes" id="UP000830158">
    <property type="component" value="Chromosome"/>
</dbReference>
<evidence type="ECO:0000256" key="1">
    <source>
        <dbReference type="SAM" id="Phobius"/>
    </source>
</evidence>
<gene>
    <name evidence="2" type="ORF">L1857_10785</name>
</gene>
<keyword evidence="3" id="KW-1185">Reference proteome</keyword>
<evidence type="ECO:0000313" key="3">
    <source>
        <dbReference type="Proteomes" id="UP000830158"/>
    </source>
</evidence>
<dbReference type="EMBL" id="CP091196">
    <property type="protein sequence ID" value="UQS23267.1"/>
    <property type="molecule type" value="Genomic_DNA"/>
</dbReference>
<dbReference type="RefSeq" id="WP_249464940.1">
    <property type="nucleotide sequence ID" value="NZ_CP091196.1"/>
</dbReference>
<reference evidence="2" key="1">
    <citation type="submission" date="2022-01" db="EMBL/GenBank/DDBJ databases">
        <title>PSI-footprinting approach for the identification of protein synthesis inhibitor producers.</title>
        <authorList>
            <person name="Handel F."/>
            <person name="Kulik A."/>
            <person name="Wex K.W."/>
            <person name="Berscheid A."/>
            <person name="Saur J.S."/>
            <person name="Winkler A."/>
            <person name="Wibberg D."/>
            <person name="Kalinowski J."/>
            <person name="Broetz-Oesterhelt H."/>
            <person name="Mast Y."/>
        </authorList>
    </citation>
    <scope>NUCLEOTIDE SEQUENCE</scope>
    <source>
        <strain evidence="2">KNN 49.3e</strain>
    </source>
</reference>
<sequence length="82" mass="8472">MPHFVPGIGHCAAMQIIRGLGLVFAVPIALVVAGAVGWLARREGIYLAALLTGAVLTPVRVLPAALATAVLVVVGLLPLWIR</sequence>
<protein>
    <submittedName>
        <fullName evidence="2">Uncharacterized protein</fullName>
    </submittedName>
</protein>
<feature type="transmembrane region" description="Helical" evidence="1">
    <location>
        <begin position="60"/>
        <end position="81"/>
    </location>
</feature>